<gene>
    <name evidence="2" type="ORF">JYZ213_LOCUS35592</name>
    <name evidence="3" type="ORF">VCS650_LOCUS36513</name>
</gene>
<dbReference type="PANTHER" id="PTHR11733">
    <property type="entry name" value="ZINC METALLOPROTEASE FAMILY M13 NEPRILYSIN-RELATED"/>
    <property type="match status" value="1"/>
</dbReference>
<dbReference type="Gene3D" id="3.40.390.10">
    <property type="entry name" value="Collagenase (Catalytic Domain)"/>
    <property type="match status" value="1"/>
</dbReference>
<feature type="domain" description="Peptidase M13 C-terminal" evidence="1">
    <location>
        <begin position="1"/>
        <end position="63"/>
    </location>
</feature>
<dbReference type="InterPro" id="IPR024079">
    <property type="entry name" value="MetalloPept_cat_dom_sf"/>
</dbReference>
<reference evidence="2" key="1">
    <citation type="submission" date="2021-02" db="EMBL/GenBank/DDBJ databases">
        <authorList>
            <person name="Nowell W R."/>
        </authorList>
    </citation>
    <scope>NUCLEOTIDE SEQUENCE</scope>
</reference>
<comment type="caution">
    <text evidence="2">The sequence shown here is derived from an EMBL/GenBank/DDBJ whole genome shotgun (WGS) entry which is preliminary data.</text>
</comment>
<proteinExistence type="predicted"/>
<dbReference type="InterPro" id="IPR000718">
    <property type="entry name" value="Peptidase_M13"/>
</dbReference>
<dbReference type="EMBL" id="CAJNON010000902">
    <property type="protein sequence ID" value="CAF1401402.1"/>
    <property type="molecule type" value="Genomic_DNA"/>
</dbReference>
<dbReference type="InterPro" id="IPR018497">
    <property type="entry name" value="Peptidase_M13_C"/>
</dbReference>
<dbReference type="Proteomes" id="UP000663845">
    <property type="component" value="Unassembled WGS sequence"/>
</dbReference>
<dbReference type="GO" id="GO:0004222">
    <property type="term" value="F:metalloendopeptidase activity"/>
    <property type="evidence" value="ECO:0007669"/>
    <property type="project" value="InterPro"/>
</dbReference>
<sequence>MFFINYAHIRCAKMTDGYARARVESDEHSLGQFRVNGPTSNFVEYDRAFNCKPGQGNSRMKKCIIW</sequence>
<accession>A0A815I790</accession>
<dbReference type="EMBL" id="CAJNOG010000802">
    <property type="protein sequence ID" value="CAF1361227.1"/>
    <property type="molecule type" value="Genomic_DNA"/>
</dbReference>
<dbReference type="Pfam" id="PF01431">
    <property type="entry name" value="Peptidase_M13"/>
    <property type="match status" value="1"/>
</dbReference>
<evidence type="ECO:0000313" key="2">
    <source>
        <dbReference type="EMBL" id="CAF1361227.1"/>
    </source>
</evidence>
<protein>
    <recommendedName>
        <fullName evidence="1">Peptidase M13 C-terminal domain-containing protein</fullName>
    </recommendedName>
</protein>
<dbReference type="AlphaFoldDB" id="A0A815I790"/>
<dbReference type="PROSITE" id="PS51885">
    <property type="entry name" value="NEPRILYSIN"/>
    <property type="match status" value="1"/>
</dbReference>
<evidence type="ECO:0000259" key="1">
    <source>
        <dbReference type="Pfam" id="PF01431"/>
    </source>
</evidence>
<evidence type="ECO:0000313" key="3">
    <source>
        <dbReference type="EMBL" id="CAF1401402.1"/>
    </source>
</evidence>
<name>A0A815I790_9BILA</name>
<organism evidence="2 4">
    <name type="scientific">Adineta steineri</name>
    <dbReference type="NCBI Taxonomy" id="433720"/>
    <lineage>
        <taxon>Eukaryota</taxon>
        <taxon>Metazoa</taxon>
        <taxon>Spiralia</taxon>
        <taxon>Gnathifera</taxon>
        <taxon>Rotifera</taxon>
        <taxon>Eurotatoria</taxon>
        <taxon>Bdelloidea</taxon>
        <taxon>Adinetida</taxon>
        <taxon>Adinetidae</taxon>
        <taxon>Adineta</taxon>
    </lineage>
</organism>
<dbReference type="GO" id="GO:0016485">
    <property type="term" value="P:protein processing"/>
    <property type="evidence" value="ECO:0007669"/>
    <property type="project" value="TreeGrafter"/>
</dbReference>
<dbReference type="Proteomes" id="UP000663891">
    <property type="component" value="Unassembled WGS sequence"/>
</dbReference>
<dbReference type="OrthoDB" id="6475849at2759"/>
<dbReference type="GO" id="GO:0005886">
    <property type="term" value="C:plasma membrane"/>
    <property type="evidence" value="ECO:0007669"/>
    <property type="project" value="TreeGrafter"/>
</dbReference>
<dbReference type="SUPFAM" id="SSF55486">
    <property type="entry name" value="Metalloproteases ('zincins'), catalytic domain"/>
    <property type="match status" value="1"/>
</dbReference>
<dbReference type="PANTHER" id="PTHR11733:SF133">
    <property type="entry name" value="PHOSPHATE-REGULATING NEUTRAL ENDOPEPTIDASE PHEX"/>
    <property type="match status" value="1"/>
</dbReference>
<evidence type="ECO:0000313" key="4">
    <source>
        <dbReference type="Proteomes" id="UP000663845"/>
    </source>
</evidence>